<name>A0A836LJS7_9TRYP</name>
<feature type="coiled-coil region" evidence="1">
    <location>
        <begin position="153"/>
        <end position="180"/>
    </location>
</feature>
<accession>A0A836LJS7</accession>
<dbReference type="AlphaFoldDB" id="A0A836LJS7"/>
<evidence type="ECO:0000313" key="4">
    <source>
        <dbReference type="Proteomes" id="UP000674318"/>
    </source>
</evidence>
<evidence type="ECO:0000313" key="3">
    <source>
        <dbReference type="EMBL" id="KAG5510847.1"/>
    </source>
</evidence>
<feature type="coiled-coil region" evidence="1">
    <location>
        <begin position="235"/>
        <end position="262"/>
    </location>
</feature>
<dbReference type="Proteomes" id="UP000674318">
    <property type="component" value="Unassembled WGS sequence"/>
</dbReference>
<protein>
    <submittedName>
        <fullName evidence="3">Uncharacterized protein</fullName>
    </submittedName>
</protein>
<organism evidence="3 4">
    <name type="scientific">Porcisia hertigi</name>
    <dbReference type="NCBI Taxonomy" id="2761500"/>
    <lineage>
        <taxon>Eukaryota</taxon>
        <taxon>Discoba</taxon>
        <taxon>Euglenozoa</taxon>
        <taxon>Kinetoplastea</taxon>
        <taxon>Metakinetoplastina</taxon>
        <taxon>Trypanosomatida</taxon>
        <taxon>Trypanosomatidae</taxon>
        <taxon>Leishmaniinae</taxon>
        <taxon>Porcisia</taxon>
    </lineage>
</organism>
<reference evidence="3 4" key="1">
    <citation type="submission" date="2021-02" db="EMBL/GenBank/DDBJ databases">
        <title>Porcisia hertigi Genome sequencing and assembly.</title>
        <authorList>
            <person name="Almutairi H."/>
            <person name="Gatherer D."/>
        </authorList>
    </citation>
    <scope>NUCLEOTIDE SEQUENCE [LARGE SCALE GENOMIC DNA]</scope>
    <source>
        <strain evidence="3 4">C119</strain>
    </source>
</reference>
<feature type="region of interest" description="Disordered" evidence="2">
    <location>
        <begin position="99"/>
        <end position="123"/>
    </location>
</feature>
<dbReference type="KEGG" id="phet:94293924"/>
<feature type="region of interest" description="Disordered" evidence="2">
    <location>
        <begin position="459"/>
        <end position="515"/>
    </location>
</feature>
<feature type="compositionally biased region" description="Polar residues" evidence="2">
    <location>
        <begin position="110"/>
        <end position="123"/>
    </location>
</feature>
<comment type="caution">
    <text evidence="3">The sequence shown here is derived from an EMBL/GenBank/DDBJ whole genome shotgun (WGS) entry which is preliminary data.</text>
</comment>
<gene>
    <name evidence="3" type="ORF">JKF63_07919</name>
</gene>
<dbReference type="EMBL" id="JAFJZO010000008">
    <property type="protein sequence ID" value="KAG5510847.1"/>
    <property type="molecule type" value="Genomic_DNA"/>
</dbReference>
<sequence>MWRAEENIFVHTRPARLDTRYCHTSGGTRTPPAGMLVPPRWFHVPGSGAQDAQAPTEGLVTSTHLPCSLLQQGSSLLDHRDAADDSSHGLGLDGRDAGGGCWGMAEPSKVTPQKLPSASQSGIDTHCTPTMGIHYHNPHVRPTHDIGTDETSSAEVSRLLRHYREENVRLREQLRANELHEAHIMTKLEEVSHKCARLQLAWQRASSDTPSALFQSVDDNVCGVPRAGDGSGKVQDTLQSRLAQREAEVRELQGRVEAYREALQRSRAYAALLEGGRQPASAHATCTTGSSSTASASPTSLHLLLLQSLNAADYLVKVFNALQHCHSTRHDGADGGAGGCCCRSLHDCKLRCLEAAMRGAPISRELLELEDGPENDTVAANTETAVAVREELFYCEAVAVRLAASLLGRESFADDDAAPFVRTLTSASSEKALSASPPAALRSRTALDATELAAVANEAAGAASGTDDDGEECARRGEVNTEENGHGTVLCAATVREPRRRPPRCRPDIGDCEVQ</sequence>
<evidence type="ECO:0000256" key="1">
    <source>
        <dbReference type="SAM" id="Coils"/>
    </source>
</evidence>
<feature type="compositionally biased region" description="Basic and acidic residues" evidence="2">
    <location>
        <begin position="472"/>
        <end position="485"/>
    </location>
</feature>
<dbReference type="GeneID" id="94293924"/>
<dbReference type="RefSeq" id="XP_067759319.1">
    <property type="nucleotide sequence ID" value="XM_067903847.1"/>
</dbReference>
<proteinExistence type="predicted"/>
<keyword evidence="4" id="KW-1185">Reference proteome</keyword>
<dbReference type="OrthoDB" id="273553at2759"/>
<evidence type="ECO:0000256" key="2">
    <source>
        <dbReference type="SAM" id="MobiDB-lite"/>
    </source>
</evidence>
<keyword evidence="1" id="KW-0175">Coiled coil</keyword>